<accession>A0AAW1JYW7</accession>
<gene>
    <name evidence="1" type="ORF">QE152_g25902</name>
</gene>
<keyword evidence="2" id="KW-1185">Reference proteome</keyword>
<dbReference type="AlphaFoldDB" id="A0AAW1JYW7"/>
<comment type="caution">
    <text evidence="1">The sequence shown here is derived from an EMBL/GenBank/DDBJ whole genome shotgun (WGS) entry which is preliminary data.</text>
</comment>
<name>A0AAW1JYW7_POPJA</name>
<dbReference type="EMBL" id="JASPKY010000290">
    <property type="protein sequence ID" value="KAK9710652.1"/>
    <property type="molecule type" value="Genomic_DNA"/>
</dbReference>
<sequence length="95" mass="11374">MSHIKRNPPYYTTHIPHNYNLLNEADHSRIVEAIDEKIEKEDIGFEVIDLTQLTKKKEESDDDFTQLSKKKEELEMMMRMIYHYPLYCVVHSDSD</sequence>
<reference evidence="1 2" key="1">
    <citation type="journal article" date="2024" name="BMC Genomics">
        <title>De novo assembly and annotation of Popillia japonica's genome with initial clues to its potential as an invasive pest.</title>
        <authorList>
            <person name="Cucini C."/>
            <person name="Boschi S."/>
            <person name="Funari R."/>
            <person name="Cardaioli E."/>
            <person name="Iannotti N."/>
            <person name="Marturano G."/>
            <person name="Paoli F."/>
            <person name="Bruttini M."/>
            <person name="Carapelli A."/>
            <person name="Frati F."/>
            <person name="Nardi F."/>
        </authorList>
    </citation>
    <scope>NUCLEOTIDE SEQUENCE [LARGE SCALE GENOMIC DNA]</scope>
    <source>
        <strain evidence="1">DMR45628</strain>
    </source>
</reference>
<protein>
    <submittedName>
        <fullName evidence="1">Uncharacterized protein</fullName>
    </submittedName>
</protein>
<proteinExistence type="predicted"/>
<organism evidence="1 2">
    <name type="scientific">Popillia japonica</name>
    <name type="common">Japanese beetle</name>
    <dbReference type="NCBI Taxonomy" id="7064"/>
    <lineage>
        <taxon>Eukaryota</taxon>
        <taxon>Metazoa</taxon>
        <taxon>Ecdysozoa</taxon>
        <taxon>Arthropoda</taxon>
        <taxon>Hexapoda</taxon>
        <taxon>Insecta</taxon>
        <taxon>Pterygota</taxon>
        <taxon>Neoptera</taxon>
        <taxon>Endopterygota</taxon>
        <taxon>Coleoptera</taxon>
        <taxon>Polyphaga</taxon>
        <taxon>Scarabaeiformia</taxon>
        <taxon>Scarabaeidae</taxon>
        <taxon>Rutelinae</taxon>
        <taxon>Popillia</taxon>
    </lineage>
</organism>
<evidence type="ECO:0000313" key="1">
    <source>
        <dbReference type="EMBL" id="KAK9710652.1"/>
    </source>
</evidence>
<dbReference type="Proteomes" id="UP001458880">
    <property type="component" value="Unassembled WGS sequence"/>
</dbReference>
<evidence type="ECO:0000313" key="2">
    <source>
        <dbReference type="Proteomes" id="UP001458880"/>
    </source>
</evidence>